<dbReference type="AlphaFoldDB" id="A0A267WMZ2"/>
<dbReference type="EMBL" id="MNLB01000002">
    <property type="protein sequence ID" value="PAC73964.1"/>
    <property type="molecule type" value="Genomic_DNA"/>
</dbReference>
<dbReference type="Pfam" id="PF05437">
    <property type="entry name" value="AzlD"/>
    <property type="match status" value="1"/>
</dbReference>
<protein>
    <submittedName>
        <fullName evidence="2">Branched-chain amino acid permease</fullName>
    </submittedName>
</protein>
<dbReference type="PIRSF" id="PIRSF003203">
    <property type="entry name" value="AzlD"/>
    <property type="match status" value="1"/>
</dbReference>
<feature type="transmembrane region" description="Helical" evidence="1">
    <location>
        <begin position="42"/>
        <end position="60"/>
    </location>
</feature>
<evidence type="ECO:0000256" key="1">
    <source>
        <dbReference type="SAM" id="Phobius"/>
    </source>
</evidence>
<evidence type="ECO:0000313" key="3">
    <source>
        <dbReference type="Proteomes" id="UP000216789"/>
    </source>
</evidence>
<evidence type="ECO:0000313" key="2">
    <source>
        <dbReference type="EMBL" id="PAC73964.1"/>
    </source>
</evidence>
<gene>
    <name evidence="2" type="ORF">BPS1E_0587</name>
</gene>
<feature type="transmembrane region" description="Helical" evidence="1">
    <location>
        <begin position="6"/>
        <end position="30"/>
    </location>
</feature>
<keyword evidence="1" id="KW-0472">Membrane</keyword>
<sequence>MIMTTWQGVVTVLMAVLGTIITRFLPFVLFPEPKKPPHIIDYLGNVLPYAMTGLLVVYSLKNVNPFAGSHGIPEAIAIAAIVVLHVWKRNMLLSIAGGIVVYMALLQLVFA</sequence>
<accession>A0A267WMZ2</accession>
<dbReference type="Proteomes" id="UP000216789">
    <property type="component" value="Unassembled WGS sequence"/>
</dbReference>
<organism evidence="2 3">
    <name type="scientific">Bifidobacterium pseudocatenulatum</name>
    <dbReference type="NCBI Taxonomy" id="28026"/>
    <lineage>
        <taxon>Bacteria</taxon>
        <taxon>Bacillati</taxon>
        <taxon>Actinomycetota</taxon>
        <taxon>Actinomycetes</taxon>
        <taxon>Bifidobacteriales</taxon>
        <taxon>Bifidobacteriaceae</taxon>
        <taxon>Bifidobacterium</taxon>
    </lineage>
</organism>
<reference evidence="2 3" key="1">
    <citation type="journal article" date="2017" name="ISME J.">
        <title>Unveiling bifidobacterial biogeography across the mammalian branch of the tree of life.</title>
        <authorList>
            <person name="Milani C."/>
            <person name="Mangifesta M."/>
            <person name="Mancabelli L."/>
            <person name="Lugli G.A."/>
            <person name="James K."/>
            <person name="Duranti S."/>
            <person name="Turroni F."/>
            <person name="Ferrario C."/>
            <person name="Ossiprandi M.C."/>
            <person name="van Sinderen D."/>
            <person name="Ventura M."/>
        </authorList>
    </citation>
    <scope>NUCLEOTIDE SEQUENCE [LARGE SCALE GENOMIC DNA]</scope>
    <source>
        <strain evidence="2 3">1E</strain>
    </source>
</reference>
<keyword evidence="1" id="KW-1133">Transmembrane helix</keyword>
<dbReference type="InterPro" id="IPR008407">
    <property type="entry name" value="Brnchd-chn_aa_trnsp_AzlD"/>
</dbReference>
<dbReference type="RefSeq" id="WP_095279372.1">
    <property type="nucleotide sequence ID" value="NZ_CAJYCD010000001.1"/>
</dbReference>
<comment type="caution">
    <text evidence="2">The sequence shown here is derived from an EMBL/GenBank/DDBJ whole genome shotgun (WGS) entry which is preliminary data.</text>
</comment>
<keyword evidence="1" id="KW-0812">Transmembrane</keyword>
<proteinExistence type="predicted"/>
<name>A0A267WMZ2_BIFPS</name>
<feature type="transmembrane region" description="Helical" evidence="1">
    <location>
        <begin position="66"/>
        <end position="84"/>
    </location>
</feature>
<feature type="transmembrane region" description="Helical" evidence="1">
    <location>
        <begin position="91"/>
        <end position="110"/>
    </location>
</feature>